<evidence type="ECO:0000259" key="1">
    <source>
        <dbReference type="Pfam" id="PF24494"/>
    </source>
</evidence>
<gene>
    <name evidence="2" type="ORF">N0V87_000420</name>
</gene>
<dbReference type="InterPro" id="IPR056009">
    <property type="entry name" value="DUF7587"/>
</dbReference>
<organism evidence="2 3">
    <name type="scientific">Didymella glomerata</name>
    <dbReference type="NCBI Taxonomy" id="749621"/>
    <lineage>
        <taxon>Eukaryota</taxon>
        <taxon>Fungi</taxon>
        <taxon>Dikarya</taxon>
        <taxon>Ascomycota</taxon>
        <taxon>Pezizomycotina</taxon>
        <taxon>Dothideomycetes</taxon>
        <taxon>Pleosporomycetidae</taxon>
        <taxon>Pleosporales</taxon>
        <taxon>Pleosporineae</taxon>
        <taxon>Didymellaceae</taxon>
        <taxon>Didymella</taxon>
    </lineage>
</organism>
<dbReference type="AlphaFoldDB" id="A0A9W8X8W1"/>
<dbReference type="Pfam" id="PF24494">
    <property type="entry name" value="DUF7587"/>
    <property type="match status" value="1"/>
</dbReference>
<evidence type="ECO:0000313" key="3">
    <source>
        <dbReference type="Proteomes" id="UP001140562"/>
    </source>
</evidence>
<keyword evidence="3" id="KW-1185">Reference proteome</keyword>
<sequence>MDTEWARDALKRHVTKWDRKKHDNLMSWTSSPLFALQHAIRREATDRNPPSTARQVKLSILFTSKLPAGCFVPSVALLDAYDAHYNADMQRRYYHGEYLSQVWGSITEETFIEAVESSQEVPEHSQFVQLMNHFQEQERERIQQFKFKSGLEVEQDITSALDKLQTKAEIEFALCMFADYTMEGDIW</sequence>
<evidence type="ECO:0000313" key="2">
    <source>
        <dbReference type="EMBL" id="KAJ4343198.1"/>
    </source>
</evidence>
<accession>A0A9W8X8W1</accession>
<protein>
    <recommendedName>
        <fullName evidence="1">DUF7587 domain-containing protein</fullName>
    </recommendedName>
</protein>
<dbReference type="EMBL" id="JAPEUV010000003">
    <property type="protein sequence ID" value="KAJ4343198.1"/>
    <property type="molecule type" value="Genomic_DNA"/>
</dbReference>
<name>A0A9W8X8W1_9PLEO</name>
<comment type="caution">
    <text evidence="2">The sequence shown here is derived from an EMBL/GenBank/DDBJ whole genome shotgun (WGS) entry which is preliminary data.</text>
</comment>
<reference evidence="2" key="1">
    <citation type="submission" date="2022-10" db="EMBL/GenBank/DDBJ databases">
        <title>Tapping the CABI collections for fungal endophytes: first genome assemblies for Collariella, Neodidymelliopsis, Ascochyta clinopodiicola, Didymella pomorum, Didymosphaeria variabile, Neocosmospora piperis and Neocucurbitaria cava.</title>
        <authorList>
            <person name="Hill R."/>
        </authorList>
    </citation>
    <scope>NUCLEOTIDE SEQUENCE</scope>
    <source>
        <strain evidence="2">IMI 360193</strain>
    </source>
</reference>
<feature type="domain" description="DUF7587" evidence="1">
    <location>
        <begin position="2"/>
        <end position="116"/>
    </location>
</feature>
<dbReference type="OrthoDB" id="3787941at2759"/>
<dbReference type="Proteomes" id="UP001140562">
    <property type="component" value="Unassembled WGS sequence"/>
</dbReference>
<proteinExistence type="predicted"/>